<organism evidence="1 2">
    <name type="scientific">Amborella trichopoda</name>
    <dbReference type="NCBI Taxonomy" id="13333"/>
    <lineage>
        <taxon>Eukaryota</taxon>
        <taxon>Viridiplantae</taxon>
        <taxon>Streptophyta</taxon>
        <taxon>Embryophyta</taxon>
        <taxon>Tracheophyta</taxon>
        <taxon>Spermatophyta</taxon>
        <taxon>Magnoliopsida</taxon>
        <taxon>Amborellales</taxon>
        <taxon>Amborellaceae</taxon>
        <taxon>Amborella</taxon>
    </lineage>
</organism>
<sequence>MGMNIVRGVLHLLDDGSVASLRDVEEEILPVLEFVGTMRVDTEKLCDLVEQIIQDGEKVSLARDVAARTFPSIIAEKERVIIEHKEALLADFQDHEAAKDKVTKFRADHTWLEEWKRIVLDEMSELESRFSAKKRQYRRLLACNYFLDENIAWESYDLDQVSHDDWILPKNLTRTVKDKSSVGGHLETGGGIGSKD</sequence>
<keyword evidence="2" id="KW-1185">Reference proteome</keyword>
<reference evidence="2" key="1">
    <citation type="journal article" date="2013" name="Science">
        <title>The Amborella genome and the evolution of flowering plants.</title>
        <authorList>
            <consortium name="Amborella Genome Project"/>
        </authorList>
    </citation>
    <scope>NUCLEOTIDE SEQUENCE [LARGE SCALE GENOMIC DNA]</scope>
</reference>
<dbReference type="EMBL" id="KI396610">
    <property type="protein sequence ID" value="ERM97061.1"/>
    <property type="molecule type" value="Genomic_DNA"/>
</dbReference>
<dbReference type="HOGENOM" id="CLU_1391934_0_0_1"/>
<evidence type="ECO:0000313" key="2">
    <source>
        <dbReference type="Proteomes" id="UP000017836"/>
    </source>
</evidence>
<dbReference type="Gramene" id="ERM97061">
    <property type="protein sequence ID" value="ERM97061"/>
    <property type="gene ID" value="AMTR_s00122p00101360"/>
</dbReference>
<evidence type="ECO:0000313" key="1">
    <source>
        <dbReference type="EMBL" id="ERM97061.1"/>
    </source>
</evidence>
<dbReference type="Proteomes" id="UP000017836">
    <property type="component" value="Unassembled WGS sequence"/>
</dbReference>
<gene>
    <name evidence="1" type="ORF">AMTR_s00122p00101360</name>
</gene>
<proteinExistence type="predicted"/>
<name>W1NN69_AMBTC</name>
<accession>W1NN69</accession>
<dbReference type="AlphaFoldDB" id="W1NN69"/>
<protein>
    <submittedName>
        <fullName evidence="1">Uncharacterized protein</fullName>
    </submittedName>
</protein>